<gene>
    <name evidence="1" type="ORF">AX774_g4976</name>
</gene>
<dbReference type="Proteomes" id="UP000188320">
    <property type="component" value="Unassembled WGS sequence"/>
</dbReference>
<evidence type="ECO:0000313" key="2">
    <source>
        <dbReference type="Proteomes" id="UP000188320"/>
    </source>
</evidence>
<keyword evidence="2" id="KW-1185">Reference proteome</keyword>
<dbReference type="AlphaFoldDB" id="A0A1R1PKU6"/>
<organism evidence="1 2">
    <name type="scientific">Zancudomyces culisetae</name>
    <name type="common">Gut fungus</name>
    <name type="synonym">Smittium culisetae</name>
    <dbReference type="NCBI Taxonomy" id="1213189"/>
    <lineage>
        <taxon>Eukaryota</taxon>
        <taxon>Fungi</taxon>
        <taxon>Fungi incertae sedis</taxon>
        <taxon>Zoopagomycota</taxon>
        <taxon>Kickxellomycotina</taxon>
        <taxon>Harpellomycetes</taxon>
        <taxon>Harpellales</taxon>
        <taxon>Legeriomycetaceae</taxon>
        <taxon>Zancudomyces</taxon>
    </lineage>
</organism>
<name>A0A1R1PKU6_ZANCU</name>
<reference evidence="2" key="1">
    <citation type="submission" date="2017-01" db="EMBL/GenBank/DDBJ databases">
        <authorList>
            <person name="Wang Y."/>
            <person name="White M."/>
            <person name="Kvist S."/>
            <person name="Moncalvo J.-M."/>
        </authorList>
    </citation>
    <scope>NUCLEOTIDE SEQUENCE [LARGE SCALE GENOMIC DNA]</scope>
    <source>
        <strain evidence="2">COL-18-3</strain>
    </source>
</reference>
<comment type="caution">
    <text evidence="1">The sequence shown here is derived from an EMBL/GenBank/DDBJ whole genome shotgun (WGS) entry which is preliminary data.</text>
</comment>
<evidence type="ECO:0000313" key="1">
    <source>
        <dbReference type="EMBL" id="OMH81585.1"/>
    </source>
</evidence>
<proteinExistence type="predicted"/>
<accession>A0A1R1PKU6</accession>
<dbReference type="EMBL" id="LSSK01000866">
    <property type="protein sequence ID" value="OMH81585.1"/>
    <property type="molecule type" value="Genomic_DNA"/>
</dbReference>
<sequence>MDKNNHRNIACVSLFNLRDWLCSFANIDIFSVYLEAKTGKGKIKLEKNRASRLVIERLNAESQPNL</sequence>
<protein>
    <submittedName>
        <fullName evidence="1">Uncharacterized protein</fullName>
    </submittedName>
</protein>